<evidence type="ECO:0000313" key="2">
    <source>
        <dbReference type="Proteomes" id="UP000280834"/>
    </source>
</evidence>
<name>A0A0R3R6L3_9BILA</name>
<reference evidence="3" key="1">
    <citation type="submission" date="2017-02" db="UniProtKB">
        <authorList>
            <consortium name="WormBaseParasite"/>
        </authorList>
    </citation>
    <scope>IDENTIFICATION</scope>
</reference>
<proteinExistence type="predicted"/>
<evidence type="ECO:0000313" key="1">
    <source>
        <dbReference type="EMBL" id="VDO46424.1"/>
    </source>
</evidence>
<protein>
    <submittedName>
        <fullName evidence="1 3">Uncharacterized protein</fullName>
    </submittedName>
</protein>
<dbReference type="WBParaSite" id="BTMF_0001565701-mRNA-1">
    <property type="protein sequence ID" value="BTMF_0001565701-mRNA-1"/>
    <property type="gene ID" value="BTMF_0001565701"/>
</dbReference>
<dbReference type="Proteomes" id="UP000280834">
    <property type="component" value="Unassembled WGS sequence"/>
</dbReference>
<accession>A0A0R3R6L3</accession>
<dbReference type="EMBL" id="UZAG01020324">
    <property type="protein sequence ID" value="VDO46424.1"/>
    <property type="molecule type" value="Genomic_DNA"/>
</dbReference>
<dbReference type="AlphaFoldDB" id="A0A0R3R6L3"/>
<keyword evidence="2" id="KW-1185">Reference proteome</keyword>
<sequence>MNKVGIMNVYGAVYVIAHYMMHQHAIIKMECYSIVMSISRKKFACYQHIICRYNYQKKRERNVFE</sequence>
<reference evidence="1 2" key="2">
    <citation type="submission" date="2018-11" db="EMBL/GenBank/DDBJ databases">
        <authorList>
            <consortium name="Pathogen Informatics"/>
        </authorList>
    </citation>
    <scope>NUCLEOTIDE SEQUENCE [LARGE SCALE GENOMIC DNA]</scope>
</reference>
<organism evidence="3">
    <name type="scientific">Brugia timori</name>
    <dbReference type="NCBI Taxonomy" id="42155"/>
    <lineage>
        <taxon>Eukaryota</taxon>
        <taxon>Metazoa</taxon>
        <taxon>Ecdysozoa</taxon>
        <taxon>Nematoda</taxon>
        <taxon>Chromadorea</taxon>
        <taxon>Rhabditida</taxon>
        <taxon>Spirurina</taxon>
        <taxon>Spiruromorpha</taxon>
        <taxon>Filarioidea</taxon>
        <taxon>Onchocercidae</taxon>
        <taxon>Brugia</taxon>
    </lineage>
</organism>
<gene>
    <name evidence="1" type="ORF">BTMF_LOCUS13649</name>
</gene>
<evidence type="ECO:0000313" key="3">
    <source>
        <dbReference type="WBParaSite" id="BTMF_0001565701-mRNA-1"/>
    </source>
</evidence>